<dbReference type="STRING" id="1715989.NITINOP_0405"/>
<evidence type="ECO:0000313" key="3">
    <source>
        <dbReference type="EMBL" id="CUQ65381.1"/>
    </source>
</evidence>
<evidence type="ECO:0000313" key="4">
    <source>
        <dbReference type="Proteomes" id="UP000066284"/>
    </source>
</evidence>
<dbReference type="SUPFAM" id="SSF48452">
    <property type="entry name" value="TPR-like"/>
    <property type="match status" value="1"/>
</dbReference>
<dbReference type="SMART" id="SM00382">
    <property type="entry name" value="AAA"/>
    <property type="match status" value="1"/>
</dbReference>
<dbReference type="GO" id="GO:0016887">
    <property type="term" value="F:ATP hydrolysis activity"/>
    <property type="evidence" value="ECO:0007669"/>
    <property type="project" value="InterPro"/>
</dbReference>
<dbReference type="InterPro" id="IPR049945">
    <property type="entry name" value="AAA_22"/>
</dbReference>
<dbReference type="InterPro" id="IPR011990">
    <property type="entry name" value="TPR-like_helical_dom_sf"/>
</dbReference>
<dbReference type="SMART" id="SM00028">
    <property type="entry name" value="TPR"/>
    <property type="match status" value="2"/>
</dbReference>
<dbReference type="PANTHER" id="PTHR35894">
    <property type="entry name" value="GENERAL SECRETION PATHWAY PROTEIN A-RELATED"/>
    <property type="match status" value="1"/>
</dbReference>
<protein>
    <recommendedName>
        <fullName evidence="2">AAA+ ATPase domain-containing protein</fullName>
    </recommendedName>
</protein>
<dbReference type="Gene3D" id="1.25.40.10">
    <property type="entry name" value="Tetratricopeptide repeat domain"/>
    <property type="match status" value="1"/>
</dbReference>
<accession>A0A0S4KN44</accession>
<dbReference type="PANTHER" id="PTHR35894:SF1">
    <property type="entry name" value="PHOSPHORIBULOKINASE _ URIDINE KINASE FAMILY"/>
    <property type="match status" value="1"/>
</dbReference>
<feature type="domain" description="AAA+ ATPase" evidence="2">
    <location>
        <begin position="42"/>
        <end position="183"/>
    </location>
</feature>
<name>A0A0S4KN44_9BACT</name>
<feature type="region of interest" description="Disordered" evidence="1">
    <location>
        <begin position="285"/>
        <end position="304"/>
    </location>
</feature>
<reference evidence="4" key="1">
    <citation type="submission" date="2015-09" db="EMBL/GenBank/DDBJ databases">
        <authorList>
            <person name="Daims H."/>
        </authorList>
    </citation>
    <scope>NUCLEOTIDE SEQUENCE [LARGE SCALE GENOMIC DNA]</scope>
</reference>
<dbReference type="Proteomes" id="UP000066284">
    <property type="component" value="Chromosome 1"/>
</dbReference>
<gene>
    <name evidence="3" type="ORF">NITINOP_0405</name>
</gene>
<dbReference type="RefSeq" id="WP_062482569.1">
    <property type="nucleotide sequence ID" value="NZ_LN885086.1"/>
</dbReference>
<dbReference type="KEGG" id="nio:NITINOP_0405"/>
<sequence length="471" mass="52649">MYESFYRLRAKPFSLLPDPEFLFLSGRHKPGLNVLEYGLLNRAVFTVLTGEPGTGKTTLLNKMLEEHRGRFAVGVIGTTHPNDTSLLPWVADAFGLDVSGLDTVSQFRRITSYLKHTFSAGRQVLLIVDEAQNLNLQMLEDLRLLSNLNDGRQIGLQIVLAGQPTLRAMLTRPDMRQFAQRITVDYALEPLSEADVRAYIRHRLAIVGGDPHLFTDYACSLVCRLSGGIPRLINQLCDLSLAYGFGDGKERITAAIVLQVASDRARGGILPSDVDPQTIQLDPDQVAGESQISPAPPPSTNRTVETRTVPSAEHVARENLGLDPYQDGLDLKQSGRYEEAIKKFQAAEQDPAFRFLARVQQGMCLRAAGRLEEAAASFRRALAVNGAKMEDLLNVRYVLGQVLDKMGRFREAQEEYRLIHRVDPLFRDIADRVDGDDPDRRSPAGIGSRSQPMTWLRTPMAWWRSITSRRR</sequence>
<dbReference type="Pfam" id="PF13401">
    <property type="entry name" value="AAA_22"/>
    <property type="match status" value="1"/>
</dbReference>
<dbReference type="InterPro" id="IPR003593">
    <property type="entry name" value="AAA+_ATPase"/>
</dbReference>
<keyword evidence="4" id="KW-1185">Reference proteome</keyword>
<dbReference type="InterPro" id="IPR019734">
    <property type="entry name" value="TPR_rpt"/>
</dbReference>
<feature type="compositionally biased region" description="Basic and acidic residues" evidence="1">
    <location>
        <begin position="432"/>
        <end position="442"/>
    </location>
</feature>
<dbReference type="CDD" id="cd00009">
    <property type="entry name" value="AAA"/>
    <property type="match status" value="1"/>
</dbReference>
<dbReference type="SUPFAM" id="SSF52540">
    <property type="entry name" value="P-loop containing nucleoside triphosphate hydrolases"/>
    <property type="match status" value="1"/>
</dbReference>
<dbReference type="Pfam" id="PF13181">
    <property type="entry name" value="TPR_8"/>
    <property type="match status" value="1"/>
</dbReference>
<evidence type="ECO:0000259" key="2">
    <source>
        <dbReference type="SMART" id="SM00382"/>
    </source>
</evidence>
<dbReference type="EMBL" id="LN885086">
    <property type="protein sequence ID" value="CUQ65381.1"/>
    <property type="molecule type" value="Genomic_DNA"/>
</dbReference>
<dbReference type="InterPro" id="IPR052026">
    <property type="entry name" value="ExeA_AAA_ATPase_DNA-bind"/>
</dbReference>
<organism evidence="3 4">
    <name type="scientific">Candidatus Nitrospira inopinata</name>
    <dbReference type="NCBI Taxonomy" id="1715989"/>
    <lineage>
        <taxon>Bacteria</taxon>
        <taxon>Pseudomonadati</taxon>
        <taxon>Nitrospirota</taxon>
        <taxon>Nitrospiria</taxon>
        <taxon>Nitrospirales</taxon>
        <taxon>Nitrospiraceae</taxon>
        <taxon>Nitrospira</taxon>
    </lineage>
</organism>
<dbReference type="AlphaFoldDB" id="A0A0S4KN44"/>
<evidence type="ECO:0000256" key="1">
    <source>
        <dbReference type="SAM" id="MobiDB-lite"/>
    </source>
</evidence>
<dbReference type="OrthoDB" id="9783370at2"/>
<feature type="region of interest" description="Disordered" evidence="1">
    <location>
        <begin position="432"/>
        <end position="451"/>
    </location>
</feature>
<proteinExistence type="predicted"/>
<dbReference type="InterPro" id="IPR027417">
    <property type="entry name" value="P-loop_NTPase"/>
</dbReference>
<dbReference type="Gene3D" id="3.40.50.300">
    <property type="entry name" value="P-loop containing nucleotide triphosphate hydrolases"/>
    <property type="match status" value="1"/>
</dbReference>
<dbReference type="Pfam" id="PF13432">
    <property type="entry name" value="TPR_16"/>
    <property type="match status" value="1"/>
</dbReference>